<name>A0ABV5Q412_9ACTN</name>
<evidence type="ECO:0008006" key="4">
    <source>
        <dbReference type="Google" id="ProtNLM"/>
    </source>
</evidence>
<keyword evidence="3" id="KW-1185">Reference proteome</keyword>
<sequence length="76" mass="8165">MIVILVLSVLGPWLAYRKGHNWLAWVFICLVFGPGGTLFALLLPRLPKPDHWVTEPFRVAGSGQSGTLAGSPPPGS</sequence>
<gene>
    <name evidence="2" type="ORF">ACFFRN_26785</name>
</gene>
<feature type="transmembrane region" description="Helical" evidence="1">
    <location>
        <begin position="22"/>
        <end position="43"/>
    </location>
</feature>
<evidence type="ECO:0000256" key="1">
    <source>
        <dbReference type="SAM" id="Phobius"/>
    </source>
</evidence>
<dbReference type="EMBL" id="JBHMCE010000008">
    <property type="protein sequence ID" value="MFB9530223.1"/>
    <property type="molecule type" value="Genomic_DNA"/>
</dbReference>
<reference evidence="2 3" key="1">
    <citation type="submission" date="2024-09" db="EMBL/GenBank/DDBJ databases">
        <authorList>
            <person name="Sun Q."/>
            <person name="Mori K."/>
        </authorList>
    </citation>
    <scope>NUCLEOTIDE SEQUENCE [LARGE SCALE GENOMIC DNA]</scope>
    <source>
        <strain evidence="2 3">JCM 3323</strain>
    </source>
</reference>
<organism evidence="2 3">
    <name type="scientific">Nonomuraea roseola</name>
    <dbReference type="NCBI Taxonomy" id="46179"/>
    <lineage>
        <taxon>Bacteria</taxon>
        <taxon>Bacillati</taxon>
        <taxon>Actinomycetota</taxon>
        <taxon>Actinomycetes</taxon>
        <taxon>Streptosporangiales</taxon>
        <taxon>Streptosporangiaceae</taxon>
        <taxon>Nonomuraea</taxon>
    </lineage>
</organism>
<accession>A0ABV5Q412</accession>
<evidence type="ECO:0000313" key="3">
    <source>
        <dbReference type="Proteomes" id="UP001589646"/>
    </source>
</evidence>
<evidence type="ECO:0000313" key="2">
    <source>
        <dbReference type="EMBL" id="MFB9530223.1"/>
    </source>
</evidence>
<keyword evidence="1" id="KW-0812">Transmembrane</keyword>
<dbReference type="Proteomes" id="UP001589646">
    <property type="component" value="Unassembled WGS sequence"/>
</dbReference>
<protein>
    <recommendedName>
        <fullName evidence="4">DUF805 domain-containing protein</fullName>
    </recommendedName>
</protein>
<keyword evidence="1" id="KW-1133">Transmembrane helix</keyword>
<dbReference type="RefSeq" id="WP_346124987.1">
    <property type="nucleotide sequence ID" value="NZ_BAAAXC010000015.1"/>
</dbReference>
<proteinExistence type="predicted"/>
<comment type="caution">
    <text evidence="2">The sequence shown here is derived from an EMBL/GenBank/DDBJ whole genome shotgun (WGS) entry which is preliminary data.</text>
</comment>
<keyword evidence="1" id="KW-0472">Membrane</keyword>